<dbReference type="AlphaFoldDB" id="A0A392V3N5"/>
<comment type="caution">
    <text evidence="1">The sequence shown here is derived from an EMBL/GenBank/DDBJ whole genome shotgun (WGS) entry which is preliminary data.</text>
</comment>
<protein>
    <submittedName>
        <fullName evidence="1">Uncharacterized protein</fullName>
    </submittedName>
</protein>
<sequence length="58" mass="6335">DITDQNELLERNIELPRSATYSLAQRAFKILALAQRAICRSATQAQNPGSGSITDEST</sequence>
<dbReference type="EMBL" id="LXQA011021698">
    <property type="protein sequence ID" value="MCI81555.1"/>
    <property type="molecule type" value="Genomic_DNA"/>
</dbReference>
<accession>A0A392V3N5</accession>
<name>A0A392V3N5_9FABA</name>
<proteinExistence type="predicted"/>
<dbReference type="Proteomes" id="UP000265520">
    <property type="component" value="Unassembled WGS sequence"/>
</dbReference>
<feature type="non-terminal residue" evidence="1">
    <location>
        <position position="1"/>
    </location>
</feature>
<evidence type="ECO:0000313" key="2">
    <source>
        <dbReference type="Proteomes" id="UP000265520"/>
    </source>
</evidence>
<reference evidence="1 2" key="1">
    <citation type="journal article" date="2018" name="Front. Plant Sci.">
        <title>Red Clover (Trifolium pratense) and Zigzag Clover (T. medium) - A Picture of Genomic Similarities and Differences.</title>
        <authorList>
            <person name="Dluhosova J."/>
            <person name="Istvanek J."/>
            <person name="Nedelnik J."/>
            <person name="Repkova J."/>
        </authorList>
    </citation>
    <scope>NUCLEOTIDE SEQUENCE [LARGE SCALE GENOMIC DNA]</scope>
    <source>
        <strain evidence="2">cv. 10/8</strain>
        <tissue evidence="1">Leaf</tissue>
    </source>
</reference>
<keyword evidence="2" id="KW-1185">Reference proteome</keyword>
<organism evidence="1 2">
    <name type="scientific">Trifolium medium</name>
    <dbReference type="NCBI Taxonomy" id="97028"/>
    <lineage>
        <taxon>Eukaryota</taxon>
        <taxon>Viridiplantae</taxon>
        <taxon>Streptophyta</taxon>
        <taxon>Embryophyta</taxon>
        <taxon>Tracheophyta</taxon>
        <taxon>Spermatophyta</taxon>
        <taxon>Magnoliopsida</taxon>
        <taxon>eudicotyledons</taxon>
        <taxon>Gunneridae</taxon>
        <taxon>Pentapetalae</taxon>
        <taxon>rosids</taxon>
        <taxon>fabids</taxon>
        <taxon>Fabales</taxon>
        <taxon>Fabaceae</taxon>
        <taxon>Papilionoideae</taxon>
        <taxon>50 kb inversion clade</taxon>
        <taxon>NPAAA clade</taxon>
        <taxon>Hologalegina</taxon>
        <taxon>IRL clade</taxon>
        <taxon>Trifolieae</taxon>
        <taxon>Trifolium</taxon>
    </lineage>
</organism>
<evidence type="ECO:0000313" key="1">
    <source>
        <dbReference type="EMBL" id="MCI81555.1"/>
    </source>
</evidence>